<proteinExistence type="predicted"/>
<dbReference type="STRING" id="261654.GA0070611_2011"/>
<dbReference type="AlphaFoldDB" id="A0A1A8ZEU4"/>
<keyword evidence="3" id="KW-1185">Reference proteome</keyword>
<reference evidence="3" key="1">
    <citation type="submission" date="2016-06" db="EMBL/GenBank/DDBJ databases">
        <authorList>
            <person name="Varghese N."/>
            <person name="Submissions Spin"/>
        </authorList>
    </citation>
    <scope>NUCLEOTIDE SEQUENCE [LARGE SCALE GENOMIC DNA]</scope>
    <source>
        <strain evidence="3">DSM 44815</strain>
    </source>
</reference>
<feature type="region of interest" description="Disordered" evidence="1">
    <location>
        <begin position="196"/>
        <end position="215"/>
    </location>
</feature>
<organism evidence="2 3">
    <name type="scientific">Micromonospora auratinigra</name>
    <dbReference type="NCBI Taxonomy" id="261654"/>
    <lineage>
        <taxon>Bacteria</taxon>
        <taxon>Bacillati</taxon>
        <taxon>Actinomycetota</taxon>
        <taxon>Actinomycetes</taxon>
        <taxon>Micromonosporales</taxon>
        <taxon>Micromonosporaceae</taxon>
        <taxon>Micromonospora</taxon>
    </lineage>
</organism>
<evidence type="ECO:0000313" key="2">
    <source>
        <dbReference type="EMBL" id="SBT42523.1"/>
    </source>
</evidence>
<dbReference type="RefSeq" id="WP_091661309.1">
    <property type="nucleotide sequence ID" value="NZ_LT594323.1"/>
</dbReference>
<dbReference type="EMBL" id="LT594323">
    <property type="protein sequence ID" value="SBT42523.1"/>
    <property type="molecule type" value="Genomic_DNA"/>
</dbReference>
<evidence type="ECO:0000256" key="1">
    <source>
        <dbReference type="SAM" id="MobiDB-lite"/>
    </source>
</evidence>
<evidence type="ECO:0000313" key="3">
    <source>
        <dbReference type="Proteomes" id="UP000199385"/>
    </source>
</evidence>
<name>A0A1A8ZEU4_9ACTN</name>
<gene>
    <name evidence="2" type="ORF">GA0070611_2011</name>
</gene>
<accession>A0A1A8ZEU4</accession>
<dbReference type="Proteomes" id="UP000199385">
    <property type="component" value="Chromosome I"/>
</dbReference>
<protein>
    <submittedName>
        <fullName evidence="2">Uncharacterized protein</fullName>
    </submittedName>
</protein>
<dbReference type="OrthoDB" id="281785at2"/>
<sequence>MTARQLPSGDEIRAHLRTEVNRALRRPGMYGDEMTLIMLCRTLAVAEGIEDVWRAEYDARHDLGWFPPTGVLGAVRRFLPAGHRAYDAVASIYAGFAHRVGWLEVRRRLTDGEYDEMLRDLPGWVAEDRTAADALARFGPPSVPPGSTNPRFPRTWLYVAGPDRPPLFLDFWPREEEPEEDGPVLLLAREGGRPFGESFWFTPQGRRRRPAEDDD</sequence>
<dbReference type="PATRIC" id="fig|261654.4.peg.2047"/>